<evidence type="ECO:0000313" key="2">
    <source>
        <dbReference type="EMBL" id="MBD2774140.1"/>
    </source>
</evidence>
<organism evidence="2 3">
    <name type="scientific">Iningainema tapete BLCC-T55</name>
    <dbReference type="NCBI Taxonomy" id="2748662"/>
    <lineage>
        <taxon>Bacteria</taxon>
        <taxon>Bacillati</taxon>
        <taxon>Cyanobacteriota</taxon>
        <taxon>Cyanophyceae</taxon>
        <taxon>Nostocales</taxon>
        <taxon>Scytonemataceae</taxon>
        <taxon>Iningainema tapete</taxon>
    </lineage>
</organism>
<accession>A0A8J6XDM0</accession>
<comment type="caution">
    <text evidence="2">The sequence shown here is derived from an EMBL/GenBank/DDBJ whole genome shotgun (WGS) entry which is preliminary data.</text>
</comment>
<gene>
    <name evidence="2" type="ORF">ICL16_19185</name>
</gene>
<keyword evidence="3" id="KW-1185">Reference proteome</keyword>
<protein>
    <submittedName>
        <fullName evidence="2">CHAT domain-containing protein</fullName>
    </submittedName>
</protein>
<sequence>MKNEKMKILILAANPINTHKLRLDEEVREIYAALERAKLREEFEIIPQLAVRSNDLLQALVKHKPQIIHFSGHGAGNDGLVLENDSGQAQLVSTQVLTDLFKLFKNKIQCVLLNACYSEAQAEAIHQHIDYVIGMNQAIGDRAAIKFAEAFYQGLGNELSIEDACELGRIAIQLAGIPEVLTPMLKSRPKSAVESAISSQQEQSEERTPFSNLFNISNSDIKNVSGSGIINYHESSL</sequence>
<dbReference type="EMBL" id="JACXAE010000064">
    <property type="protein sequence ID" value="MBD2774140.1"/>
    <property type="molecule type" value="Genomic_DNA"/>
</dbReference>
<dbReference type="InterPro" id="IPR024983">
    <property type="entry name" value="CHAT_dom"/>
</dbReference>
<proteinExistence type="predicted"/>
<dbReference type="RefSeq" id="WP_190830767.1">
    <property type="nucleotide sequence ID" value="NZ_JACXAE010000064.1"/>
</dbReference>
<dbReference type="Pfam" id="PF12770">
    <property type="entry name" value="CHAT"/>
    <property type="match status" value="1"/>
</dbReference>
<evidence type="ECO:0000313" key="3">
    <source>
        <dbReference type="Proteomes" id="UP000629098"/>
    </source>
</evidence>
<name>A0A8J6XDM0_9CYAN</name>
<dbReference type="AlphaFoldDB" id="A0A8J6XDM0"/>
<dbReference type="Proteomes" id="UP000629098">
    <property type="component" value="Unassembled WGS sequence"/>
</dbReference>
<evidence type="ECO:0000259" key="1">
    <source>
        <dbReference type="Pfam" id="PF12770"/>
    </source>
</evidence>
<feature type="domain" description="CHAT" evidence="1">
    <location>
        <begin position="15"/>
        <end position="164"/>
    </location>
</feature>
<reference evidence="2" key="1">
    <citation type="submission" date="2020-09" db="EMBL/GenBank/DDBJ databases">
        <title>Iningainema tapete sp. nov. (Scytonemataceae, Cyanobacteria) from greenhouses in central Florida (USA) produces two types of nodularin with biosynthetic potential for microcystin-LR and anabaenopeptins.</title>
        <authorList>
            <person name="Berthold D.E."/>
            <person name="Lefler F.W."/>
            <person name="Huang I.-S."/>
            <person name="Abdulla H."/>
            <person name="Zimba P.V."/>
            <person name="Laughinghouse H.D. IV."/>
        </authorList>
    </citation>
    <scope>NUCLEOTIDE SEQUENCE</scope>
    <source>
        <strain evidence="2">BLCCT55</strain>
    </source>
</reference>